<dbReference type="Gramene" id="Pp3c7_9140V3.1">
    <property type="protein sequence ID" value="Pp3c7_9140V3.1"/>
    <property type="gene ID" value="Pp3c7_9140"/>
</dbReference>
<evidence type="ECO:0000256" key="5">
    <source>
        <dbReference type="SAM" id="MobiDB-lite"/>
    </source>
</evidence>
<dbReference type="PaxDb" id="3218-PP1S42_35V6.1"/>
<comment type="subcellular location">
    <subcellularLocation>
        <location evidence="2">Cytoplasm</location>
    </subcellularLocation>
    <subcellularLocation>
        <location evidence="1">Nucleus</location>
    </subcellularLocation>
</comment>
<dbReference type="SUPFAM" id="SSF52047">
    <property type="entry name" value="RNI-like"/>
    <property type="match status" value="1"/>
</dbReference>
<dbReference type="InterPro" id="IPR025265">
    <property type="entry name" value="WPP_dom"/>
</dbReference>
<evidence type="ECO:0000313" key="8">
    <source>
        <dbReference type="EnsemblPlants" id="Pp3c7_9140V3.1"/>
    </source>
</evidence>
<dbReference type="RefSeq" id="XP_024379515.1">
    <property type="nucleotide sequence ID" value="XM_024523747.2"/>
</dbReference>
<dbReference type="Pfam" id="PF13943">
    <property type="entry name" value="WPP"/>
    <property type="match status" value="1"/>
</dbReference>
<keyword evidence="9" id="KW-1185">Reference proteome</keyword>
<dbReference type="InterPro" id="IPR038214">
    <property type="entry name" value="WPP_sf"/>
</dbReference>
<dbReference type="OrthoDB" id="120976at2759"/>
<protein>
    <recommendedName>
        <fullName evidence="6">WPP domain-containing protein</fullName>
    </recommendedName>
</protein>
<evidence type="ECO:0000256" key="1">
    <source>
        <dbReference type="ARBA" id="ARBA00004123"/>
    </source>
</evidence>
<dbReference type="GO" id="GO:0005737">
    <property type="term" value="C:cytoplasm"/>
    <property type="evidence" value="ECO:0007669"/>
    <property type="project" value="UniProtKB-SubCell"/>
</dbReference>
<evidence type="ECO:0000313" key="7">
    <source>
        <dbReference type="EMBL" id="PNR50971.1"/>
    </source>
</evidence>
<dbReference type="OMA" id="RDNMFGK"/>
<dbReference type="FunCoup" id="A0A2K1KB18">
    <property type="interactions" value="2470"/>
</dbReference>
<dbReference type="PANTHER" id="PTHR46761">
    <property type="entry name" value="RAN GTPASE-ACTIVATING PROTEIN 1"/>
    <property type="match status" value="1"/>
</dbReference>
<dbReference type="GO" id="GO:0005635">
    <property type="term" value="C:nuclear envelope"/>
    <property type="evidence" value="ECO:0000318"/>
    <property type="project" value="GO_Central"/>
</dbReference>
<dbReference type="Gene3D" id="3.80.10.10">
    <property type="entry name" value="Ribonuclease Inhibitor"/>
    <property type="match status" value="2"/>
</dbReference>
<dbReference type="SMART" id="SM00368">
    <property type="entry name" value="LRR_RI"/>
    <property type="match status" value="9"/>
</dbReference>
<dbReference type="Proteomes" id="UP000006727">
    <property type="component" value="Chromosome 7"/>
</dbReference>
<dbReference type="InterPro" id="IPR032675">
    <property type="entry name" value="LRR_dom_sf"/>
</dbReference>
<dbReference type="KEGG" id="ppp:112284184"/>
<dbReference type="STRING" id="3218.A0A2K1KB18"/>
<organism evidence="7">
    <name type="scientific">Physcomitrium patens</name>
    <name type="common">Spreading-leaved earth moss</name>
    <name type="synonym">Physcomitrella patens</name>
    <dbReference type="NCBI Taxonomy" id="3218"/>
    <lineage>
        <taxon>Eukaryota</taxon>
        <taxon>Viridiplantae</taxon>
        <taxon>Streptophyta</taxon>
        <taxon>Embryophyta</taxon>
        <taxon>Bryophyta</taxon>
        <taxon>Bryophytina</taxon>
        <taxon>Bryopsida</taxon>
        <taxon>Funariidae</taxon>
        <taxon>Funariales</taxon>
        <taxon>Funariaceae</taxon>
        <taxon>Physcomitrium</taxon>
    </lineage>
</organism>
<evidence type="ECO:0000256" key="4">
    <source>
        <dbReference type="ARBA" id="ARBA00023242"/>
    </source>
</evidence>
<reference evidence="7 9" key="2">
    <citation type="journal article" date="2018" name="Plant J.">
        <title>The Physcomitrella patens chromosome-scale assembly reveals moss genome structure and evolution.</title>
        <authorList>
            <person name="Lang D."/>
            <person name="Ullrich K.K."/>
            <person name="Murat F."/>
            <person name="Fuchs J."/>
            <person name="Jenkins J."/>
            <person name="Haas F.B."/>
            <person name="Piednoel M."/>
            <person name="Gundlach H."/>
            <person name="Van Bel M."/>
            <person name="Meyberg R."/>
            <person name="Vives C."/>
            <person name="Morata J."/>
            <person name="Symeonidi A."/>
            <person name="Hiss M."/>
            <person name="Muchero W."/>
            <person name="Kamisugi Y."/>
            <person name="Saleh O."/>
            <person name="Blanc G."/>
            <person name="Decker E.L."/>
            <person name="van Gessel N."/>
            <person name="Grimwood J."/>
            <person name="Hayes R.D."/>
            <person name="Graham S.W."/>
            <person name="Gunter L.E."/>
            <person name="McDaniel S.F."/>
            <person name="Hoernstein S.N.W."/>
            <person name="Larsson A."/>
            <person name="Li F.W."/>
            <person name="Perroud P.F."/>
            <person name="Phillips J."/>
            <person name="Ranjan P."/>
            <person name="Rokshar D.S."/>
            <person name="Rothfels C.J."/>
            <person name="Schneider L."/>
            <person name="Shu S."/>
            <person name="Stevenson D.W."/>
            <person name="Thummler F."/>
            <person name="Tillich M."/>
            <person name="Villarreal Aguilar J.C."/>
            <person name="Widiez T."/>
            <person name="Wong G.K."/>
            <person name="Wymore A."/>
            <person name="Zhang Y."/>
            <person name="Zimmer A.D."/>
            <person name="Quatrano R.S."/>
            <person name="Mayer K.F.X."/>
            <person name="Goodstein D."/>
            <person name="Casacuberta J.M."/>
            <person name="Vandepoele K."/>
            <person name="Reski R."/>
            <person name="Cuming A.C."/>
            <person name="Tuskan G.A."/>
            <person name="Maumus F."/>
            <person name="Salse J."/>
            <person name="Schmutz J."/>
            <person name="Rensing S.A."/>
        </authorList>
    </citation>
    <scope>NUCLEOTIDE SEQUENCE [LARGE SCALE GENOMIC DNA]</scope>
    <source>
        <strain evidence="8 9">cv. Gransden 2004</strain>
    </source>
</reference>
<reference evidence="8" key="3">
    <citation type="submission" date="2020-12" db="UniProtKB">
        <authorList>
            <consortium name="EnsemblPlants"/>
        </authorList>
    </citation>
    <scope>IDENTIFICATION</scope>
</reference>
<gene>
    <name evidence="8" type="primary">LOC112284184</name>
    <name evidence="7" type="ORF">PHYPA_010157</name>
</gene>
<accession>A0A2K1KB18</accession>
<dbReference type="PANTHER" id="PTHR46761:SF2">
    <property type="entry name" value="RAN GTPASE-ACTIVATING PROTEIN 1"/>
    <property type="match status" value="1"/>
</dbReference>
<keyword evidence="3" id="KW-0963">Cytoplasm</keyword>
<dbReference type="InterPro" id="IPR045203">
    <property type="entry name" value="RanGAP1/2"/>
</dbReference>
<reference evidence="7 9" key="1">
    <citation type="journal article" date="2008" name="Science">
        <title>The Physcomitrella genome reveals evolutionary insights into the conquest of land by plants.</title>
        <authorList>
            <person name="Rensing S."/>
            <person name="Lang D."/>
            <person name="Zimmer A."/>
            <person name="Terry A."/>
            <person name="Salamov A."/>
            <person name="Shapiro H."/>
            <person name="Nishiyama T."/>
            <person name="Perroud P.-F."/>
            <person name="Lindquist E."/>
            <person name="Kamisugi Y."/>
            <person name="Tanahashi T."/>
            <person name="Sakakibara K."/>
            <person name="Fujita T."/>
            <person name="Oishi K."/>
            <person name="Shin-I T."/>
            <person name="Kuroki Y."/>
            <person name="Toyoda A."/>
            <person name="Suzuki Y."/>
            <person name="Hashimoto A."/>
            <person name="Yamaguchi K."/>
            <person name="Sugano A."/>
            <person name="Kohara Y."/>
            <person name="Fujiyama A."/>
            <person name="Anterola A."/>
            <person name="Aoki S."/>
            <person name="Ashton N."/>
            <person name="Barbazuk W.B."/>
            <person name="Barker E."/>
            <person name="Bennetzen J."/>
            <person name="Bezanilla M."/>
            <person name="Blankenship R."/>
            <person name="Cho S.H."/>
            <person name="Dutcher S."/>
            <person name="Estelle M."/>
            <person name="Fawcett J.A."/>
            <person name="Gundlach H."/>
            <person name="Hanada K."/>
            <person name="Heyl A."/>
            <person name="Hicks K.A."/>
            <person name="Hugh J."/>
            <person name="Lohr M."/>
            <person name="Mayer K."/>
            <person name="Melkozernov A."/>
            <person name="Murata T."/>
            <person name="Nelson D."/>
            <person name="Pils B."/>
            <person name="Prigge M."/>
            <person name="Reiss B."/>
            <person name="Renner T."/>
            <person name="Rombauts S."/>
            <person name="Rushton P."/>
            <person name="Sanderfoot A."/>
            <person name="Schween G."/>
            <person name="Shiu S.-H."/>
            <person name="Stueber K."/>
            <person name="Theodoulou F.L."/>
            <person name="Tu H."/>
            <person name="Van de Peer Y."/>
            <person name="Verrier P.J."/>
            <person name="Waters E."/>
            <person name="Wood A."/>
            <person name="Yang L."/>
            <person name="Cove D."/>
            <person name="Cuming A."/>
            <person name="Hasebe M."/>
            <person name="Lucas S."/>
            <person name="Mishler D.B."/>
            <person name="Reski R."/>
            <person name="Grigoriev I."/>
            <person name="Quatrano R.S."/>
            <person name="Boore J.L."/>
        </authorList>
    </citation>
    <scope>NUCLEOTIDE SEQUENCE [LARGE SCALE GENOMIC DNA]</scope>
    <source>
        <strain evidence="8 9">cv. Gransden 2004</strain>
    </source>
</reference>
<dbReference type="InterPro" id="IPR001611">
    <property type="entry name" value="Leu-rich_rpt"/>
</dbReference>
<sequence length="579" mass="61391">MAEGVDDSLSSAARPSTLPSQQVFKLWPPSQGTREAVRQKMALKLSSACFESQSFARIELADAQEHARAIEEVAFGAAQEADSGGDKTGSAVVMVYAKHASKLMLETLRSQGRGKREPVTPTAARGLEKDAVGGIASSGGEQQANGKAVKVDESGSKVVQTLFDVSGGRRAFLTKEHAEDLLKPLFDENEYTQICLSNWSFGHGSAEVAARALSALKDRLVDVNLADIVAGRPEAEALTAMTTISTALEGSTLKSLNLSDNALGEKGVRAFSALLSSQRSLEALYFMNNGISADAARAIREILPSSKELRTLRFHNNMTGDEGAVELAAGVVGEAPLLEHFQFSSSRVGSEGGIALMEALQGGKSLRSIDIRDNMYGPEGGAGLALALRSHTMLKEVYLSDLGLEDEGALAVVKALTEASSQVVILELGGNEITEKVAPALATCIVSMRHLTRLNLMENELKDRGAIIVSKAIKGRLDNLRELDLSVNELSRTGAVAAAEAIANKKDFKCLNLNGNQISEQGIEAVQEVLAKGAAGVHVLGALDENEPEGEEDDEDDDEDNDTGDEYNVEGLTNLAVAD</sequence>
<dbReference type="EnsemblPlants" id="Pp3c7_9140V3.1">
    <property type="protein sequence ID" value="Pp3c7_9140V3.1"/>
    <property type="gene ID" value="Pp3c7_9140"/>
</dbReference>
<feature type="region of interest" description="Disordered" evidence="5">
    <location>
        <begin position="541"/>
        <end position="579"/>
    </location>
</feature>
<dbReference type="Pfam" id="PF13516">
    <property type="entry name" value="LRR_6"/>
    <property type="match status" value="3"/>
</dbReference>
<dbReference type="AlphaFoldDB" id="A0A2K1KB18"/>
<dbReference type="GeneID" id="112284184"/>
<evidence type="ECO:0000256" key="3">
    <source>
        <dbReference type="ARBA" id="ARBA00022490"/>
    </source>
</evidence>
<name>A0A2K1KB18_PHYPA</name>
<keyword evidence="4" id="KW-0539">Nucleus</keyword>
<dbReference type="GO" id="GO:0005096">
    <property type="term" value="F:GTPase activator activity"/>
    <property type="evidence" value="ECO:0007669"/>
    <property type="project" value="InterPro"/>
</dbReference>
<dbReference type="Gramene" id="Pp3c7_9140V3.2">
    <property type="protein sequence ID" value="Pp3c7_9140V3.2"/>
    <property type="gene ID" value="Pp3c7_9140"/>
</dbReference>
<evidence type="ECO:0000313" key="9">
    <source>
        <dbReference type="Proteomes" id="UP000006727"/>
    </source>
</evidence>
<proteinExistence type="predicted"/>
<dbReference type="Gene3D" id="1.10.246.200">
    <property type="entry name" value="WPP domain"/>
    <property type="match status" value="1"/>
</dbReference>
<evidence type="ECO:0000256" key="2">
    <source>
        <dbReference type="ARBA" id="ARBA00004496"/>
    </source>
</evidence>
<feature type="domain" description="WPP" evidence="6">
    <location>
        <begin position="24"/>
        <end position="113"/>
    </location>
</feature>
<feature type="compositionally biased region" description="Acidic residues" evidence="5">
    <location>
        <begin position="544"/>
        <end position="568"/>
    </location>
</feature>
<dbReference type="EMBL" id="ABEU02000007">
    <property type="protein sequence ID" value="PNR50971.1"/>
    <property type="molecule type" value="Genomic_DNA"/>
</dbReference>
<dbReference type="EnsemblPlants" id="Pp3c7_9140V3.2">
    <property type="protein sequence ID" value="Pp3c7_9140V3.2"/>
    <property type="gene ID" value="Pp3c7_9140"/>
</dbReference>
<evidence type="ECO:0000259" key="6">
    <source>
        <dbReference type="Pfam" id="PF13943"/>
    </source>
</evidence>